<organism evidence="2 3">
    <name type="scientific">Saprolegnia diclina (strain VS20)</name>
    <dbReference type="NCBI Taxonomy" id="1156394"/>
    <lineage>
        <taxon>Eukaryota</taxon>
        <taxon>Sar</taxon>
        <taxon>Stramenopiles</taxon>
        <taxon>Oomycota</taxon>
        <taxon>Saprolegniomycetes</taxon>
        <taxon>Saprolegniales</taxon>
        <taxon>Saprolegniaceae</taxon>
        <taxon>Saprolegnia</taxon>
    </lineage>
</organism>
<evidence type="ECO:0000256" key="1">
    <source>
        <dbReference type="ARBA" id="ARBA00005437"/>
    </source>
</evidence>
<dbReference type="InParanoid" id="T0QH57"/>
<protein>
    <recommendedName>
        <fullName evidence="4">Tubby C-terminal domain-containing protein</fullName>
    </recommendedName>
</protein>
<keyword evidence="3" id="KW-1185">Reference proteome</keyword>
<evidence type="ECO:0000313" key="3">
    <source>
        <dbReference type="Proteomes" id="UP000030762"/>
    </source>
</evidence>
<dbReference type="InterPro" id="IPR038595">
    <property type="entry name" value="LOR_sf"/>
</dbReference>
<proteinExistence type="inferred from homology"/>
<dbReference type="Pfam" id="PF04525">
    <property type="entry name" value="LOR"/>
    <property type="match status" value="1"/>
</dbReference>
<dbReference type="Gene3D" id="2.40.160.200">
    <property type="entry name" value="LURP1-related"/>
    <property type="match status" value="1"/>
</dbReference>
<name>T0QH57_SAPDV</name>
<dbReference type="InterPro" id="IPR025659">
    <property type="entry name" value="Tubby-like_C"/>
</dbReference>
<sequence>MGNVAPAPAPLMAFSLEPLDPIPIVDIRYCRTQPTSIVIPKRLYMTHIDCSLCTVDGEPLFHWDGRKTALMDHATSPTVVAHMSRKTHSHINMHKVFLESRFLAKHQIMRILVDFPALYHPTITSVVESIDGDRVSFHVSGEWSERSAILSMSRSPFETPVVVARIRSHGSAASPFSEYVIDVVPGVDIAAVVLVCIAIDRIASVLRGVLY</sequence>
<dbReference type="SUPFAM" id="SSF54518">
    <property type="entry name" value="Tubby C-terminal domain-like"/>
    <property type="match status" value="1"/>
</dbReference>
<dbReference type="OrthoDB" id="97518at2759"/>
<dbReference type="VEuPathDB" id="FungiDB:SDRG_09479"/>
<dbReference type="InterPro" id="IPR007612">
    <property type="entry name" value="LOR"/>
</dbReference>
<evidence type="ECO:0000313" key="2">
    <source>
        <dbReference type="EMBL" id="EQC32950.1"/>
    </source>
</evidence>
<reference evidence="2 3" key="1">
    <citation type="submission" date="2012-04" db="EMBL/GenBank/DDBJ databases">
        <title>The Genome Sequence of Saprolegnia declina VS20.</title>
        <authorList>
            <consortium name="The Broad Institute Genome Sequencing Platform"/>
            <person name="Russ C."/>
            <person name="Nusbaum C."/>
            <person name="Tyler B."/>
            <person name="van West P."/>
            <person name="Dieguez-Uribeondo J."/>
            <person name="de Bruijn I."/>
            <person name="Tripathy S."/>
            <person name="Jiang R."/>
            <person name="Young S.K."/>
            <person name="Zeng Q."/>
            <person name="Gargeya S."/>
            <person name="Fitzgerald M."/>
            <person name="Haas B."/>
            <person name="Abouelleil A."/>
            <person name="Alvarado L."/>
            <person name="Arachchi H.M."/>
            <person name="Berlin A."/>
            <person name="Chapman S.B."/>
            <person name="Goldberg J."/>
            <person name="Griggs A."/>
            <person name="Gujja S."/>
            <person name="Hansen M."/>
            <person name="Howarth C."/>
            <person name="Imamovic A."/>
            <person name="Larimer J."/>
            <person name="McCowen C."/>
            <person name="Montmayeur A."/>
            <person name="Murphy C."/>
            <person name="Neiman D."/>
            <person name="Pearson M."/>
            <person name="Priest M."/>
            <person name="Roberts A."/>
            <person name="Saif S."/>
            <person name="Shea T."/>
            <person name="Sisk P."/>
            <person name="Sykes S."/>
            <person name="Wortman J."/>
            <person name="Nusbaum C."/>
            <person name="Birren B."/>
        </authorList>
    </citation>
    <scope>NUCLEOTIDE SEQUENCE [LARGE SCALE GENOMIC DNA]</scope>
    <source>
        <strain evidence="2 3">VS20</strain>
    </source>
</reference>
<evidence type="ECO:0008006" key="4">
    <source>
        <dbReference type="Google" id="ProtNLM"/>
    </source>
</evidence>
<comment type="similarity">
    <text evidence="1">Belongs to the LOR family.</text>
</comment>
<dbReference type="Proteomes" id="UP000030762">
    <property type="component" value="Unassembled WGS sequence"/>
</dbReference>
<dbReference type="AlphaFoldDB" id="T0QH57"/>
<gene>
    <name evidence="2" type="ORF">SDRG_09479</name>
</gene>
<dbReference type="RefSeq" id="XP_008613636.1">
    <property type="nucleotide sequence ID" value="XM_008615414.1"/>
</dbReference>
<dbReference type="GeneID" id="19950206"/>
<accession>T0QH57</accession>
<dbReference type="OMA" id="WSERSAI"/>
<dbReference type="EMBL" id="JH767161">
    <property type="protein sequence ID" value="EQC32950.1"/>
    <property type="molecule type" value="Genomic_DNA"/>
</dbReference>